<evidence type="ECO:0000313" key="2">
    <source>
        <dbReference type="EMBL" id="UVA78202.1"/>
    </source>
</evidence>
<sequence length="561" mass="59753">MAARRPGATRGTFPAIILEWSTIMDRDDVSVLAAAAAVLEAPRVTEATGNNLDPATDPATVEIPVYTGKALDDLVTLNWRGRSAAANFSDALRVSASAVTRVQRFSVPGTVILAGEGGTVSATYTVTHRNGVTDTSRALTLQIGEPAPEPGLVDPPVIDGVVGGVLNLESVPAQGASATIRPYAGMARFDVVFINIDNARWEDAKRIELPTDVNQPVRFTIPREVLASISGREVVVKTQVMLANGTLIHSNDSRIRVLEPVGALPAVDVPQAQSQTIDPVTLNTPTVQVRVRPYPGIATGDVVELSWTNASGAPAPFVARSTVGATPQDDILFEVPRIHVDQNVDRSATISYAVVRGTAMPVRSAAYLLYVGAPFDAPATIDLAVHGYIIGERPPLAPPNFAMLTREARFGTAPYTYRSDDTTVAQIDANGRVTATGNGTVRITATDGLGQSRSFTLTVRGARQMFFVSGNQTQAGARIACTTARLVLPSVDEMQAFWRTYFPSSGPVGRHMGWLSYHFWTSTPLDAATAVTYDLSGGSEERNVSGRRLTDRLQVVGITPP</sequence>
<dbReference type="Gene3D" id="2.60.40.1080">
    <property type="match status" value="1"/>
</dbReference>
<evidence type="ECO:0000259" key="1">
    <source>
        <dbReference type="Pfam" id="PF02368"/>
    </source>
</evidence>
<dbReference type="Pfam" id="PF02368">
    <property type="entry name" value="Big_2"/>
    <property type="match status" value="1"/>
</dbReference>
<protein>
    <submittedName>
        <fullName evidence="2">Ig-like domain-containing protein</fullName>
    </submittedName>
</protein>
<dbReference type="InterPro" id="IPR008964">
    <property type="entry name" value="Invasin/intimin_cell_adhesion"/>
</dbReference>
<organism evidence="2 3">
    <name type="scientific">Pandoraea commovens</name>
    <dbReference type="NCBI Taxonomy" id="2508289"/>
    <lineage>
        <taxon>Bacteria</taxon>
        <taxon>Pseudomonadati</taxon>
        <taxon>Pseudomonadota</taxon>
        <taxon>Betaproteobacteria</taxon>
        <taxon>Burkholderiales</taxon>
        <taxon>Burkholderiaceae</taxon>
        <taxon>Pandoraea</taxon>
    </lineage>
</organism>
<dbReference type="InterPro" id="IPR003343">
    <property type="entry name" value="Big_2"/>
</dbReference>
<dbReference type="RefSeq" id="WP_257958315.1">
    <property type="nucleotide sequence ID" value="NZ_CP102780.1"/>
</dbReference>
<dbReference type="Proteomes" id="UP001058980">
    <property type="component" value="Chromosome"/>
</dbReference>
<reference evidence="2" key="1">
    <citation type="submission" date="2022-08" db="EMBL/GenBank/DDBJ databases">
        <title>Multi-unit outbreak of Pandoraea commovens among non-cystic fibrosis intensive care patients from 2019 to 2021 in Berlin, Germany.</title>
        <authorList>
            <person name="Menzel P."/>
        </authorList>
    </citation>
    <scope>NUCLEOTIDE SEQUENCE</scope>
    <source>
        <strain evidence="2">LB-19-202-79</strain>
    </source>
</reference>
<keyword evidence="3" id="KW-1185">Reference proteome</keyword>
<proteinExistence type="predicted"/>
<gene>
    <name evidence="2" type="ORF">NTU39_19290</name>
</gene>
<dbReference type="EMBL" id="CP102780">
    <property type="protein sequence ID" value="UVA78202.1"/>
    <property type="molecule type" value="Genomic_DNA"/>
</dbReference>
<accession>A0ABY5QCM4</accession>
<dbReference type="SUPFAM" id="SSF49373">
    <property type="entry name" value="Invasin/intimin cell-adhesion fragments"/>
    <property type="match status" value="1"/>
</dbReference>
<name>A0ABY5QCM4_9BURK</name>
<evidence type="ECO:0000313" key="3">
    <source>
        <dbReference type="Proteomes" id="UP001058980"/>
    </source>
</evidence>
<feature type="domain" description="BIG2" evidence="1">
    <location>
        <begin position="416"/>
        <end position="451"/>
    </location>
</feature>